<dbReference type="PANTHER" id="PTHR19288">
    <property type="entry name" value="4-NITROPHENYLPHOSPHATASE-RELATED"/>
    <property type="match status" value="1"/>
</dbReference>
<dbReference type="NCBIfam" id="TIGR01460">
    <property type="entry name" value="HAD-SF-IIA"/>
    <property type="match status" value="1"/>
</dbReference>
<reference evidence="12 14" key="1">
    <citation type="submission" date="2015-04" db="EMBL/GenBank/DDBJ databases">
        <title>The draft genome sequence of Roseovarius indicus B108T.</title>
        <authorList>
            <person name="Li G."/>
            <person name="Lai Q."/>
            <person name="Shao Z."/>
            <person name="Yan P."/>
        </authorList>
    </citation>
    <scope>NUCLEOTIDE SEQUENCE [LARGE SCALE GENOMIC DNA]</scope>
    <source>
        <strain evidence="12 14">B108</strain>
    </source>
</reference>
<organism evidence="12 14">
    <name type="scientific">Roseovarius indicus</name>
    <dbReference type="NCBI Taxonomy" id="540747"/>
    <lineage>
        <taxon>Bacteria</taxon>
        <taxon>Pseudomonadati</taxon>
        <taxon>Pseudomonadota</taxon>
        <taxon>Alphaproteobacteria</taxon>
        <taxon>Rhodobacterales</taxon>
        <taxon>Roseobacteraceae</taxon>
        <taxon>Roseovarius</taxon>
    </lineage>
</organism>
<evidence type="ECO:0000256" key="7">
    <source>
        <dbReference type="ARBA" id="ARBA00022801"/>
    </source>
</evidence>
<dbReference type="InterPro" id="IPR023214">
    <property type="entry name" value="HAD_sf"/>
</dbReference>
<keyword evidence="5" id="KW-0963">Cytoplasm</keyword>
<evidence type="ECO:0000256" key="8">
    <source>
        <dbReference type="ARBA" id="ARBA00022842"/>
    </source>
</evidence>
<evidence type="ECO:0000256" key="9">
    <source>
        <dbReference type="ARBA" id="ARBA00037258"/>
    </source>
</evidence>
<evidence type="ECO:0000313" key="15">
    <source>
        <dbReference type="Proteomes" id="UP000325785"/>
    </source>
</evidence>
<dbReference type="EMBL" id="LAXI01000001">
    <property type="protein sequence ID" value="KRS19801.1"/>
    <property type="molecule type" value="Genomic_DNA"/>
</dbReference>
<protein>
    <recommendedName>
        <fullName evidence="10">Phospholysine phosphohistidine inorganic pyrophosphate phosphatase</fullName>
        <ecNumber evidence="4">3.6.1.1</ecNumber>
    </recommendedName>
</protein>
<gene>
    <name evidence="13" type="primary">nagD</name>
    <name evidence="13" type="ORF">RIdsm_04678</name>
    <name evidence="12" type="ORF">XM52_02945</name>
</gene>
<sequence>MVKGVLLDLSGVLYEGNRPVAGAATAVARLREAGLPVRFVTNSTRSPRRKLLEKLRGMGFELADEELFTPARATCDLLAGKGLAAHLLIHPDLAEDFEGHGDAEAPGAVVVGDAGEYFTYDALNSAFRLLAEGAEFYALASNRNFFDADGALSIDVGAFVAALEYASEQRAEVLGKPAKAFFLVALDDMGVAPEDAAMVGDDVEADVAGALRAGVGRAVLVRTGKYRTGDEGRGDPAPSHVADDLSGAVEWLLS</sequence>
<dbReference type="Pfam" id="PF13344">
    <property type="entry name" value="Hydrolase_6"/>
    <property type="match status" value="1"/>
</dbReference>
<dbReference type="GO" id="GO:0004427">
    <property type="term" value="F:inorganic diphosphate phosphatase activity"/>
    <property type="evidence" value="ECO:0007669"/>
    <property type="project" value="UniProtKB-EC"/>
</dbReference>
<reference evidence="13 15" key="2">
    <citation type="submission" date="2018-08" db="EMBL/GenBank/DDBJ databases">
        <title>Genetic Globetrotter - A new plasmid hitch-hiking vast phylogenetic and geographic distances.</title>
        <authorList>
            <person name="Vollmers J."/>
            <person name="Petersen J."/>
        </authorList>
    </citation>
    <scope>NUCLEOTIDE SEQUENCE [LARGE SCALE GENOMIC DNA]</scope>
    <source>
        <strain evidence="13 15">DSM 26383</strain>
    </source>
</reference>
<dbReference type="KEGG" id="rid:RIdsm_04678"/>
<dbReference type="PANTHER" id="PTHR19288:SF44">
    <property type="entry name" value="PHOSPHOLYSINE PHOSPHOHISTIDINE INORGANIC PYROPHOSPHATE PHOSPHATASE"/>
    <property type="match status" value="1"/>
</dbReference>
<dbReference type="InterPro" id="IPR006357">
    <property type="entry name" value="HAD-SF_hydro_IIA"/>
</dbReference>
<comment type="similarity">
    <text evidence="3">Belongs to the HAD-like hydrolase superfamily.</text>
</comment>
<evidence type="ECO:0000313" key="12">
    <source>
        <dbReference type="EMBL" id="KRS19801.1"/>
    </source>
</evidence>
<dbReference type="Proteomes" id="UP000051401">
    <property type="component" value="Unassembled WGS sequence"/>
</dbReference>
<keyword evidence="6" id="KW-0479">Metal-binding</keyword>
<dbReference type="Pfam" id="PF13242">
    <property type="entry name" value="Hydrolase_like"/>
    <property type="match status" value="1"/>
</dbReference>
<keyword evidence="8" id="KW-0460">Magnesium</keyword>
<dbReference type="AlphaFoldDB" id="A0A0T5PF06"/>
<comment type="subcellular location">
    <subcellularLocation>
        <location evidence="2">Cytoplasm</location>
    </subcellularLocation>
</comment>
<dbReference type="PATRIC" id="fig|540747.5.peg.601"/>
<dbReference type="OrthoDB" id="148966at2"/>
<dbReference type="EC" id="3.6.1.1" evidence="4"/>
<dbReference type="EMBL" id="CP031598">
    <property type="protein sequence ID" value="QEW28838.1"/>
    <property type="molecule type" value="Genomic_DNA"/>
</dbReference>
<evidence type="ECO:0000313" key="13">
    <source>
        <dbReference type="EMBL" id="QEW28838.1"/>
    </source>
</evidence>
<evidence type="ECO:0000256" key="1">
    <source>
        <dbReference type="ARBA" id="ARBA00001946"/>
    </source>
</evidence>
<dbReference type="InterPro" id="IPR006355">
    <property type="entry name" value="LHPP/HDHD2"/>
</dbReference>
<dbReference type="RefSeq" id="WP_057813068.1">
    <property type="nucleotide sequence ID" value="NZ_CP031598.1"/>
</dbReference>
<dbReference type="InterPro" id="IPR036412">
    <property type="entry name" value="HAD-like_sf"/>
</dbReference>
<dbReference type="GO" id="GO:0005829">
    <property type="term" value="C:cytosol"/>
    <property type="evidence" value="ECO:0007669"/>
    <property type="project" value="TreeGrafter"/>
</dbReference>
<dbReference type="SUPFAM" id="SSF56784">
    <property type="entry name" value="HAD-like"/>
    <property type="match status" value="1"/>
</dbReference>
<evidence type="ECO:0000256" key="5">
    <source>
        <dbReference type="ARBA" id="ARBA00022490"/>
    </source>
</evidence>
<dbReference type="Gene3D" id="3.40.50.1000">
    <property type="entry name" value="HAD superfamily/HAD-like"/>
    <property type="match status" value="2"/>
</dbReference>
<evidence type="ECO:0000256" key="11">
    <source>
        <dbReference type="ARBA" id="ARBA00047820"/>
    </source>
</evidence>
<keyword evidence="14" id="KW-1185">Reference proteome</keyword>
<evidence type="ECO:0000256" key="2">
    <source>
        <dbReference type="ARBA" id="ARBA00004496"/>
    </source>
</evidence>
<name>A0A0T5PF06_9RHOB</name>
<dbReference type="NCBIfam" id="TIGR01458">
    <property type="entry name" value="HAD-SF-IIA-hyp3"/>
    <property type="match status" value="1"/>
</dbReference>
<evidence type="ECO:0000256" key="6">
    <source>
        <dbReference type="ARBA" id="ARBA00022723"/>
    </source>
</evidence>
<evidence type="ECO:0000256" key="4">
    <source>
        <dbReference type="ARBA" id="ARBA00012146"/>
    </source>
</evidence>
<comment type="catalytic activity">
    <reaction evidence="11">
        <text>diphosphate + H2O = 2 phosphate + H(+)</text>
        <dbReference type="Rhea" id="RHEA:24576"/>
        <dbReference type="ChEBI" id="CHEBI:15377"/>
        <dbReference type="ChEBI" id="CHEBI:15378"/>
        <dbReference type="ChEBI" id="CHEBI:33019"/>
        <dbReference type="ChEBI" id="CHEBI:43474"/>
        <dbReference type="EC" id="3.6.1.1"/>
    </reaction>
</comment>
<evidence type="ECO:0000256" key="10">
    <source>
        <dbReference type="ARBA" id="ARBA00039357"/>
    </source>
</evidence>
<accession>A0A0T5PF06</accession>
<comment type="function">
    <text evidence="9">Phosphatase that hydrolyzes imidodiphosphate, 3-phosphohistidine and 6-phospholysine. Has broad substrate specificity and can also hydrolyze inorganic diphosphate, but with lower efficiency.</text>
</comment>
<dbReference type="Proteomes" id="UP000325785">
    <property type="component" value="Chromosome"/>
</dbReference>
<keyword evidence="7 12" id="KW-0378">Hydrolase</keyword>
<evidence type="ECO:0000256" key="3">
    <source>
        <dbReference type="ARBA" id="ARBA00007958"/>
    </source>
</evidence>
<dbReference type="GO" id="GO:0046872">
    <property type="term" value="F:metal ion binding"/>
    <property type="evidence" value="ECO:0007669"/>
    <property type="project" value="UniProtKB-KW"/>
</dbReference>
<dbReference type="GO" id="GO:0016791">
    <property type="term" value="F:phosphatase activity"/>
    <property type="evidence" value="ECO:0007669"/>
    <property type="project" value="InterPro"/>
</dbReference>
<comment type="cofactor">
    <cofactor evidence="1">
        <name>Mg(2+)</name>
        <dbReference type="ChEBI" id="CHEBI:18420"/>
    </cofactor>
</comment>
<evidence type="ECO:0000313" key="14">
    <source>
        <dbReference type="Proteomes" id="UP000051401"/>
    </source>
</evidence>
<proteinExistence type="inferred from homology"/>
<dbReference type="STRING" id="540747.SAMN04488031_102824"/>